<reference evidence="3 4" key="1">
    <citation type="journal article" date="2018" name="Nat. Ecol. Evol.">
        <title>Pezizomycetes genomes reveal the molecular basis of ectomycorrhizal truffle lifestyle.</title>
        <authorList>
            <person name="Murat C."/>
            <person name="Payen T."/>
            <person name="Noel B."/>
            <person name="Kuo A."/>
            <person name="Morin E."/>
            <person name="Chen J."/>
            <person name="Kohler A."/>
            <person name="Krizsan K."/>
            <person name="Balestrini R."/>
            <person name="Da Silva C."/>
            <person name="Montanini B."/>
            <person name="Hainaut M."/>
            <person name="Levati E."/>
            <person name="Barry K.W."/>
            <person name="Belfiori B."/>
            <person name="Cichocki N."/>
            <person name="Clum A."/>
            <person name="Dockter R.B."/>
            <person name="Fauchery L."/>
            <person name="Guy J."/>
            <person name="Iotti M."/>
            <person name="Le Tacon F."/>
            <person name="Lindquist E.A."/>
            <person name="Lipzen A."/>
            <person name="Malagnac F."/>
            <person name="Mello A."/>
            <person name="Molinier V."/>
            <person name="Miyauchi S."/>
            <person name="Poulain J."/>
            <person name="Riccioni C."/>
            <person name="Rubini A."/>
            <person name="Sitrit Y."/>
            <person name="Splivallo R."/>
            <person name="Traeger S."/>
            <person name="Wang M."/>
            <person name="Zifcakova L."/>
            <person name="Wipf D."/>
            <person name="Zambonelli A."/>
            <person name="Paolocci F."/>
            <person name="Nowrousian M."/>
            <person name="Ottonello S."/>
            <person name="Baldrian P."/>
            <person name="Spatafora J.W."/>
            <person name="Henrissat B."/>
            <person name="Nagy L.G."/>
            <person name="Aury J.M."/>
            <person name="Wincker P."/>
            <person name="Grigoriev I.V."/>
            <person name="Bonfante P."/>
            <person name="Martin F.M."/>
        </authorList>
    </citation>
    <scope>NUCLEOTIDE SEQUENCE [LARGE SCALE GENOMIC DNA]</scope>
    <source>
        <strain evidence="3 4">CCBAS932</strain>
    </source>
</reference>
<protein>
    <submittedName>
        <fullName evidence="3">Uncharacterized protein</fullName>
    </submittedName>
</protein>
<name>A0A3N4L1W2_9PEZI</name>
<proteinExistence type="predicted"/>
<evidence type="ECO:0000256" key="1">
    <source>
        <dbReference type="SAM" id="Coils"/>
    </source>
</evidence>
<feature type="region of interest" description="Disordered" evidence="2">
    <location>
        <begin position="1"/>
        <end position="29"/>
    </location>
</feature>
<accession>A0A3N4L1W2</accession>
<dbReference type="EMBL" id="ML119113">
    <property type="protein sequence ID" value="RPB15492.1"/>
    <property type="molecule type" value="Genomic_DNA"/>
</dbReference>
<keyword evidence="4" id="KW-1185">Reference proteome</keyword>
<dbReference type="AlphaFoldDB" id="A0A3N4L1W2"/>
<sequence>MAFNISHHSSSIRKLAMTKPHGRRADEVGHYATREQLNNERIEFRRSLATLDKDIAVLKLQLDRVKTSGDYAMERVENSIKRLETRIDEVDERSEVHSEFSSSC</sequence>
<dbReference type="OrthoDB" id="10589841at2759"/>
<feature type="coiled-coil region" evidence="1">
    <location>
        <begin position="34"/>
        <end position="93"/>
    </location>
</feature>
<organism evidence="3 4">
    <name type="scientific">Morchella conica CCBAS932</name>
    <dbReference type="NCBI Taxonomy" id="1392247"/>
    <lineage>
        <taxon>Eukaryota</taxon>
        <taxon>Fungi</taxon>
        <taxon>Dikarya</taxon>
        <taxon>Ascomycota</taxon>
        <taxon>Pezizomycotina</taxon>
        <taxon>Pezizomycetes</taxon>
        <taxon>Pezizales</taxon>
        <taxon>Morchellaceae</taxon>
        <taxon>Morchella</taxon>
    </lineage>
</organism>
<evidence type="ECO:0000256" key="2">
    <source>
        <dbReference type="SAM" id="MobiDB-lite"/>
    </source>
</evidence>
<dbReference type="Proteomes" id="UP000277580">
    <property type="component" value="Unassembled WGS sequence"/>
</dbReference>
<evidence type="ECO:0000313" key="4">
    <source>
        <dbReference type="Proteomes" id="UP000277580"/>
    </source>
</evidence>
<evidence type="ECO:0000313" key="3">
    <source>
        <dbReference type="EMBL" id="RPB15492.1"/>
    </source>
</evidence>
<keyword evidence="1" id="KW-0175">Coiled coil</keyword>
<gene>
    <name evidence="3" type="ORF">P167DRAFT_571555</name>
</gene>
<dbReference type="InParanoid" id="A0A3N4L1W2"/>